<reference evidence="2" key="1">
    <citation type="journal article" date="2012" name="Mol. Plant Microbe Interact.">
        <title>A highly conserved effector in Fusarium oxysporum is required for full virulence on Arabidopsis.</title>
        <authorList>
            <person name="Thatcher L.F."/>
            <person name="Gardiner D.M."/>
            <person name="Kazan K."/>
            <person name="Manners J."/>
        </authorList>
    </citation>
    <scope>NUCLEOTIDE SEQUENCE [LARGE SCALE GENOMIC DNA]</scope>
    <source>
        <strain evidence="2">Fo5176</strain>
    </source>
</reference>
<dbReference type="OrthoDB" id="5235440at2759"/>
<accession>F9FAM9</accession>
<evidence type="ECO:0000313" key="2">
    <source>
        <dbReference type="EMBL" id="EGU86051.1"/>
    </source>
</evidence>
<organism evidence="2">
    <name type="scientific">Fusarium oxysporum (strain Fo5176)</name>
    <name type="common">Fusarium vascular wilt</name>
    <dbReference type="NCBI Taxonomy" id="660025"/>
    <lineage>
        <taxon>Eukaryota</taxon>
        <taxon>Fungi</taxon>
        <taxon>Dikarya</taxon>
        <taxon>Ascomycota</taxon>
        <taxon>Pezizomycotina</taxon>
        <taxon>Sordariomycetes</taxon>
        <taxon>Hypocreomycetidae</taxon>
        <taxon>Hypocreales</taxon>
        <taxon>Nectriaceae</taxon>
        <taxon>Fusarium</taxon>
        <taxon>Fusarium oxysporum species complex</taxon>
    </lineage>
</organism>
<gene>
    <name evidence="2" type="ORF">FOXB_03455</name>
</gene>
<comment type="caution">
    <text evidence="2">The sequence shown here is derived from an EMBL/GenBank/DDBJ whole genome shotgun (WGS) entry which is preliminary data.</text>
</comment>
<protein>
    <submittedName>
        <fullName evidence="2">Uncharacterized protein</fullName>
    </submittedName>
</protein>
<feature type="region of interest" description="Disordered" evidence="1">
    <location>
        <begin position="700"/>
        <end position="725"/>
    </location>
</feature>
<evidence type="ECO:0000256" key="1">
    <source>
        <dbReference type="SAM" id="MobiDB-lite"/>
    </source>
</evidence>
<feature type="compositionally biased region" description="Basic and acidic residues" evidence="1">
    <location>
        <begin position="708"/>
        <end position="718"/>
    </location>
</feature>
<sequence>MRNLSSQVSRSSIFSSISAPSPQVIKSTTRAINLDMSEITGSATPTTGNGGKKVISLVASCSPYQIEAFREIDHGREHFGVDPRYLKAPLSLTPEALHLVRRELEKIFFEDVALRVRHEDRFRGGWLVNGTITKVDTPRLTDFELKPDYLMDFFNKEIMVYFESDSGTRDGRGKIIRYIYREWLRLHGGRPSFQRGGFFAKPIQIHSTGPQGLDQITTFHHDLSNYITTRSQDLVHFKQWDYKPPRFSTKPKEESPELQNDSEVKSWQDHRFMVGHLFPALYMVSDDQCLPEPSPHVSPAGLHGNDRIYYLEGVIEREMAKCTVLLVKTGDEAHLSAPVSFEPLFDAGLALNVNRDDGDDGYGDGETAVRVNLDVAVRFLWGLLQKERGKLRGLGEIARELEEEQDMLFEKWLDKVMRRSHEVGFDNNYHTWSATRRAAARLNGEAFDVDQVFPFWERLRSWHRPLFADTSAMASLDHIATVFSEYKYDKDVGFEGNSGMPCLACISEIDRDIYYVCVTNDDPATCVVCKHYDKKCGSIPSELLGAAHWYWNFAAGLDVQKPLLNRRQLWRILRALEDCGSAWRELEEHLMTLNNLAMLALQELAASRKTLTLSILQSAGANFSLDEIHEQIDFVQPGYIRDGNCVVALRNALVHLSVSKDVVLPVAPLAVRSSTMVCLIILASNEDESGVETNELLMNPKSSCGEVKGSDAEEHGNDGSDSEVE</sequence>
<name>F9FAM9_FUSOF</name>
<dbReference type="EMBL" id="AFQF01001205">
    <property type="protein sequence ID" value="EGU86051.1"/>
    <property type="molecule type" value="Genomic_DNA"/>
</dbReference>
<proteinExistence type="predicted"/>
<dbReference type="PaxDb" id="5507-FOXG_12937P0"/>
<dbReference type="AlphaFoldDB" id="F9FAM9"/>